<evidence type="ECO:0000313" key="2">
    <source>
        <dbReference type="EMBL" id="STC94977.1"/>
    </source>
</evidence>
<name>A0A376DUC9_CHRCU</name>
<organism evidence="2 3">
    <name type="scientific">Chryseobacterium carnipullorum</name>
    <dbReference type="NCBI Taxonomy" id="1124835"/>
    <lineage>
        <taxon>Bacteria</taxon>
        <taxon>Pseudomonadati</taxon>
        <taxon>Bacteroidota</taxon>
        <taxon>Flavobacteriia</taxon>
        <taxon>Flavobacteriales</taxon>
        <taxon>Weeksellaceae</taxon>
        <taxon>Chryseobacterium group</taxon>
        <taxon>Chryseobacterium</taxon>
    </lineage>
</organism>
<protein>
    <submittedName>
        <fullName evidence="2">Uncharacterized protein</fullName>
    </submittedName>
</protein>
<dbReference type="EMBL" id="UFVQ01000003">
    <property type="protein sequence ID" value="STC94977.1"/>
    <property type="molecule type" value="Genomic_DNA"/>
</dbReference>
<dbReference type="Proteomes" id="UP000255224">
    <property type="component" value="Unassembled WGS sequence"/>
</dbReference>
<reference evidence="2 3" key="1">
    <citation type="submission" date="2018-06" db="EMBL/GenBank/DDBJ databases">
        <authorList>
            <consortium name="Pathogen Informatics"/>
            <person name="Doyle S."/>
        </authorList>
    </citation>
    <scope>NUCLEOTIDE SEQUENCE [LARGE SCALE GENOMIC DNA]</scope>
    <source>
        <strain evidence="2 3">NCTC13533</strain>
    </source>
</reference>
<evidence type="ECO:0000256" key="1">
    <source>
        <dbReference type="SAM" id="MobiDB-lite"/>
    </source>
</evidence>
<sequence length="46" mass="5358">MHHPKKYGQQTNTLKAMDQWSPWNELDPQMKKDWTGTTGQPGEKVC</sequence>
<gene>
    <name evidence="2" type="ORF">NCTC13533_01743</name>
</gene>
<evidence type="ECO:0000313" key="3">
    <source>
        <dbReference type="Proteomes" id="UP000255224"/>
    </source>
</evidence>
<feature type="region of interest" description="Disordered" evidence="1">
    <location>
        <begin position="1"/>
        <end position="46"/>
    </location>
</feature>
<dbReference type="AlphaFoldDB" id="A0A376DUC9"/>
<proteinExistence type="predicted"/>
<accession>A0A376DUC9</accession>